<dbReference type="STRING" id="1300341.I595_3259"/>
<dbReference type="EMBL" id="LDJX01000007">
    <property type="protein sequence ID" value="KPM30762.1"/>
    <property type="molecule type" value="Genomic_DNA"/>
</dbReference>
<name>A0A0P7AF36_9FLAO</name>
<keyword evidence="2" id="KW-1185">Reference proteome</keyword>
<dbReference type="AlphaFoldDB" id="A0A0P7AF36"/>
<sequence length="37" mass="4218">MLKAGNGCLIIPALLESDKKRQVLWPTKYLRYVNTIA</sequence>
<reference evidence="1 2" key="1">
    <citation type="submission" date="2015-09" db="EMBL/GenBank/DDBJ databases">
        <title>Genome sequence of the marine flavobacterium Croceitalea dokdonensis DOKDO 023 that contains proton- and sodium-pumping rhodopsins.</title>
        <authorList>
            <person name="Kwon S.-K."/>
            <person name="Lee H.K."/>
            <person name="Kwak M.-J."/>
            <person name="Kim J.F."/>
        </authorList>
    </citation>
    <scope>NUCLEOTIDE SEQUENCE [LARGE SCALE GENOMIC DNA]</scope>
    <source>
        <strain evidence="1 2">DOKDO 023</strain>
    </source>
</reference>
<comment type="caution">
    <text evidence="1">The sequence shown here is derived from an EMBL/GenBank/DDBJ whole genome shotgun (WGS) entry which is preliminary data.</text>
</comment>
<protein>
    <submittedName>
        <fullName evidence="1">Uncharacterized protein</fullName>
    </submittedName>
</protein>
<gene>
    <name evidence="1" type="ORF">I595_3259</name>
</gene>
<evidence type="ECO:0000313" key="2">
    <source>
        <dbReference type="Proteomes" id="UP000050280"/>
    </source>
</evidence>
<accession>A0A0P7AF36</accession>
<dbReference type="Proteomes" id="UP000050280">
    <property type="component" value="Unassembled WGS sequence"/>
</dbReference>
<organism evidence="1 2">
    <name type="scientific">Croceitalea dokdonensis DOKDO 023</name>
    <dbReference type="NCBI Taxonomy" id="1300341"/>
    <lineage>
        <taxon>Bacteria</taxon>
        <taxon>Pseudomonadati</taxon>
        <taxon>Bacteroidota</taxon>
        <taxon>Flavobacteriia</taxon>
        <taxon>Flavobacteriales</taxon>
        <taxon>Flavobacteriaceae</taxon>
        <taxon>Croceitalea</taxon>
    </lineage>
</organism>
<proteinExistence type="predicted"/>
<evidence type="ECO:0000313" key="1">
    <source>
        <dbReference type="EMBL" id="KPM30762.1"/>
    </source>
</evidence>